<dbReference type="CDD" id="cd22851">
    <property type="entry name" value="SMN_N"/>
    <property type="match status" value="1"/>
</dbReference>
<evidence type="ECO:0000256" key="5">
    <source>
        <dbReference type="ARBA" id="ARBA00023242"/>
    </source>
</evidence>
<evidence type="ECO:0000313" key="8">
    <source>
        <dbReference type="EMBL" id="KAF2153118.1"/>
    </source>
</evidence>
<comment type="caution">
    <text evidence="8">The sequence shown here is derived from an EMBL/GenBank/DDBJ whole genome shotgun (WGS) entry which is preliminary data.</text>
</comment>
<reference evidence="8" key="1">
    <citation type="journal article" date="2020" name="Stud. Mycol.">
        <title>101 Dothideomycetes genomes: a test case for predicting lifestyles and emergence of pathogens.</title>
        <authorList>
            <person name="Haridas S."/>
            <person name="Albert R."/>
            <person name="Binder M."/>
            <person name="Bloem J."/>
            <person name="Labutti K."/>
            <person name="Salamov A."/>
            <person name="Andreopoulos B."/>
            <person name="Baker S."/>
            <person name="Barry K."/>
            <person name="Bills G."/>
            <person name="Bluhm B."/>
            <person name="Cannon C."/>
            <person name="Castanera R."/>
            <person name="Culley D."/>
            <person name="Daum C."/>
            <person name="Ezra D."/>
            <person name="Gonzalez J."/>
            <person name="Henrissat B."/>
            <person name="Kuo A."/>
            <person name="Liang C."/>
            <person name="Lipzen A."/>
            <person name="Lutzoni F."/>
            <person name="Magnuson J."/>
            <person name="Mondo S."/>
            <person name="Nolan M."/>
            <person name="Ohm R."/>
            <person name="Pangilinan J."/>
            <person name="Park H.-J."/>
            <person name="Ramirez L."/>
            <person name="Alfaro M."/>
            <person name="Sun H."/>
            <person name="Tritt A."/>
            <person name="Yoshinaga Y."/>
            <person name="Zwiers L.-H."/>
            <person name="Turgeon B."/>
            <person name="Goodwin S."/>
            <person name="Spatafora J."/>
            <person name="Crous P."/>
            <person name="Grigoriev I."/>
        </authorList>
    </citation>
    <scope>NUCLEOTIDE SEQUENCE</scope>
    <source>
        <strain evidence="8">CBS 260.36</strain>
    </source>
</reference>
<protein>
    <recommendedName>
        <fullName evidence="7">Survival Motor Neuron Gemin2-binding domain-containing protein</fullName>
    </recommendedName>
</protein>
<proteinExistence type="inferred from homology"/>
<organism evidence="8 9">
    <name type="scientific">Myriangium duriaei CBS 260.36</name>
    <dbReference type="NCBI Taxonomy" id="1168546"/>
    <lineage>
        <taxon>Eukaryota</taxon>
        <taxon>Fungi</taxon>
        <taxon>Dikarya</taxon>
        <taxon>Ascomycota</taxon>
        <taxon>Pezizomycotina</taxon>
        <taxon>Dothideomycetes</taxon>
        <taxon>Dothideomycetidae</taxon>
        <taxon>Myriangiales</taxon>
        <taxon>Myriangiaceae</taxon>
        <taxon>Myriangium</taxon>
    </lineage>
</organism>
<keyword evidence="3" id="KW-0507">mRNA processing</keyword>
<evidence type="ECO:0000256" key="6">
    <source>
        <dbReference type="SAM" id="MobiDB-lite"/>
    </source>
</evidence>
<dbReference type="Proteomes" id="UP000799439">
    <property type="component" value="Unassembled WGS sequence"/>
</dbReference>
<dbReference type="EMBL" id="ML996085">
    <property type="protein sequence ID" value="KAF2153118.1"/>
    <property type="molecule type" value="Genomic_DNA"/>
</dbReference>
<dbReference type="OrthoDB" id="197400at2759"/>
<name>A0A9P4MHF6_9PEZI</name>
<gene>
    <name evidence="8" type="ORF">K461DRAFT_293406</name>
</gene>
<accession>A0A9P4MHF6</accession>
<evidence type="ECO:0000259" key="7">
    <source>
        <dbReference type="Pfam" id="PF20636"/>
    </source>
</evidence>
<dbReference type="GO" id="GO:0006397">
    <property type="term" value="P:mRNA processing"/>
    <property type="evidence" value="ECO:0007669"/>
    <property type="project" value="UniProtKB-KW"/>
</dbReference>
<dbReference type="InterPro" id="IPR040424">
    <property type="entry name" value="Smn1"/>
</dbReference>
<dbReference type="InterPro" id="IPR047313">
    <property type="entry name" value="SMN_C"/>
</dbReference>
<evidence type="ECO:0000313" key="9">
    <source>
        <dbReference type="Proteomes" id="UP000799439"/>
    </source>
</evidence>
<dbReference type="AlphaFoldDB" id="A0A9P4MHF6"/>
<evidence type="ECO:0000256" key="3">
    <source>
        <dbReference type="ARBA" id="ARBA00022664"/>
    </source>
</evidence>
<keyword evidence="9" id="KW-1185">Reference proteome</keyword>
<keyword evidence="4" id="KW-0508">mRNA splicing</keyword>
<dbReference type="GO" id="GO:0005634">
    <property type="term" value="C:nucleus"/>
    <property type="evidence" value="ECO:0007669"/>
    <property type="project" value="UniProtKB-SubCell"/>
</dbReference>
<comment type="similarity">
    <text evidence="2">Belongs to the SMN family.</text>
</comment>
<dbReference type="PANTHER" id="PTHR39267:SF1">
    <property type="entry name" value="SURVIVAL MOTOR NEURON PROTEIN"/>
    <property type="match status" value="1"/>
</dbReference>
<evidence type="ECO:0000256" key="1">
    <source>
        <dbReference type="ARBA" id="ARBA00004123"/>
    </source>
</evidence>
<dbReference type="PANTHER" id="PTHR39267">
    <property type="entry name" value="SURVIVAL MOTOR NEURON-LIKE PROTEIN 1"/>
    <property type="match status" value="1"/>
</dbReference>
<feature type="region of interest" description="Disordered" evidence="6">
    <location>
        <begin position="49"/>
        <end position="115"/>
    </location>
</feature>
<feature type="compositionally biased region" description="Polar residues" evidence="6">
    <location>
        <begin position="105"/>
        <end position="115"/>
    </location>
</feature>
<comment type="subcellular location">
    <subcellularLocation>
        <location evidence="1">Nucleus</location>
    </subcellularLocation>
</comment>
<evidence type="ECO:0000256" key="4">
    <source>
        <dbReference type="ARBA" id="ARBA00023187"/>
    </source>
</evidence>
<feature type="domain" description="Survival Motor Neuron Gemin2-binding" evidence="7">
    <location>
        <begin position="9"/>
        <end position="32"/>
    </location>
</feature>
<dbReference type="InterPro" id="IPR049481">
    <property type="entry name" value="SMN_G2-BD"/>
</dbReference>
<dbReference type="Pfam" id="PF20636">
    <property type="entry name" value="SMN_G2-BD"/>
    <property type="match status" value="1"/>
</dbReference>
<dbReference type="GO" id="GO:0008380">
    <property type="term" value="P:RNA splicing"/>
    <property type="evidence" value="ECO:0007669"/>
    <property type="project" value="UniProtKB-KW"/>
</dbReference>
<dbReference type="CDD" id="cd22852">
    <property type="entry name" value="SMN_C"/>
    <property type="match status" value="1"/>
</dbReference>
<sequence>MADKGLSQEEIWDDSYLVQSWDDAVEEYKKYHSIAAKGENVEALLEEMRAKESQEVDSVDIDQQMHSVNDNGVDEEDYEPDAPAQATGQSTQASKVAPSEIPQLPNGNSGTTPLTQASVQSMPQALLSTVQDENMRNLMMSWYYAGYYTGYHEGQQKAFGTIQSTSHIG</sequence>
<keyword evidence="5" id="KW-0539">Nucleus</keyword>
<evidence type="ECO:0000256" key="2">
    <source>
        <dbReference type="ARBA" id="ARBA00005371"/>
    </source>
</evidence>